<dbReference type="SUPFAM" id="SSF53271">
    <property type="entry name" value="PRTase-like"/>
    <property type="match status" value="1"/>
</dbReference>
<dbReference type="InterPro" id="IPR000836">
    <property type="entry name" value="PRTase_dom"/>
</dbReference>
<evidence type="ECO:0008006" key="3">
    <source>
        <dbReference type="Google" id="ProtNLM"/>
    </source>
</evidence>
<evidence type="ECO:0000313" key="2">
    <source>
        <dbReference type="Proteomes" id="UP000195877"/>
    </source>
</evidence>
<name>A0ABY1RUU7_9XANT</name>
<dbReference type="Gene3D" id="3.40.50.2020">
    <property type="match status" value="1"/>
</dbReference>
<organism evidence="1 2">
    <name type="scientific">Xanthomonas fragariae</name>
    <dbReference type="NCBI Taxonomy" id="48664"/>
    <lineage>
        <taxon>Bacteria</taxon>
        <taxon>Pseudomonadati</taxon>
        <taxon>Pseudomonadota</taxon>
        <taxon>Gammaproteobacteria</taxon>
        <taxon>Lysobacterales</taxon>
        <taxon>Lysobacteraceae</taxon>
        <taxon>Xanthomonas</taxon>
    </lineage>
</organism>
<protein>
    <recommendedName>
        <fullName evidence="3">Phosphoribosyltransferase</fullName>
    </recommendedName>
</protein>
<evidence type="ECO:0000313" key="1">
    <source>
        <dbReference type="EMBL" id="SMR01075.1"/>
    </source>
</evidence>
<dbReference type="Proteomes" id="UP000195877">
    <property type="component" value="Chromosome 1"/>
</dbReference>
<dbReference type="EMBL" id="LT853882">
    <property type="protein sequence ID" value="SMR01075.1"/>
    <property type="molecule type" value="Genomic_DNA"/>
</dbReference>
<proteinExistence type="predicted"/>
<sequence>MIAGVHNKLLHIRCDWYGQQCKYGLAVPDVSALRRFCLVFALRQHSIYWKHLDNSLDISAAGPYSTKRPDYALFGGDARDAAKYGAGHPDFWFLIVASSAYFSGSLVGVDYICSYPGHKAGYTQPAPNSQAAVLARLGQCLNISYYHDLILRHLDSNKSQPIPALNRSFLNQLNTIHLNKKPRRNLSVDARKTTISLRDKLILVVDDITTSGKSLDTARAYIEAAGGKARLFSWLKTIHTSYTRMNAPELSPYKPNAIVAEPSHANFGYDSGVVDPKAPTELDSALREYVKLNGP</sequence>
<keyword evidence="2" id="KW-1185">Reference proteome</keyword>
<dbReference type="CDD" id="cd06223">
    <property type="entry name" value="PRTases_typeI"/>
    <property type="match status" value="1"/>
</dbReference>
<dbReference type="InterPro" id="IPR029057">
    <property type="entry name" value="PRTase-like"/>
</dbReference>
<gene>
    <name evidence="1" type="ORF">PD885_03856</name>
</gene>
<accession>A0ABY1RUU7</accession>
<reference evidence="1 2" key="1">
    <citation type="submission" date="2017-05" db="EMBL/GenBank/DDBJ databases">
        <authorList>
            <person name="Blom J."/>
        </authorList>
    </citation>
    <scope>NUCLEOTIDE SEQUENCE [LARGE SCALE GENOMIC DNA]</scope>
    <source>
        <strain evidence="1">PD885</strain>
    </source>
</reference>